<name>A0A9J7ATQ9_9PROT</name>
<dbReference type="EMBL" id="CP102480">
    <property type="protein sequence ID" value="UUX48757.1"/>
    <property type="molecule type" value="Genomic_DNA"/>
</dbReference>
<keyword evidence="3" id="KW-1185">Reference proteome</keyword>
<accession>A0A9J7ATQ9</accession>
<sequence>MTVDFEDLEPKNKLRKKVDLSTWNIEDLEEYIENMKAEIVRAEAAIAEKQSVSSAAESLFKR</sequence>
<dbReference type="Proteomes" id="UP001060336">
    <property type="component" value="Chromosome"/>
</dbReference>
<dbReference type="Pfam" id="PF06698">
    <property type="entry name" value="DUF1192"/>
    <property type="match status" value="1"/>
</dbReference>
<organism evidence="2 3">
    <name type="scientific">Nisaea acidiphila</name>
    <dbReference type="NCBI Taxonomy" id="1862145"/>
    <lineage>
        <taxon>Bacteria</taxon>
        <taxon>Pseudomonadati</taxon>
        <taxon>Pseudomonadota</taxon>
        <taxon>Alphaproteobacteria</taxon>
        <taxon>Rhodospirillales</taxon>
        <taxon>Thalassobaculaceae</taxon>
        <taxon>Nisaea</taxon>
    </lineage>
</organism>
<dbReference type="InterPro" id="IPR009579">
    <property type="entry name" value="DUF1192"/>
</dbReference>
<evidence type="ECO:0000313" key="3">
    <source>
        <dbReference type="Proteomes" id="UP001060336"/>
    </source>
</evidence>
<reference evidence="2" key="1">
    <citation type="submission" date="2022-08" db="EMBL/GenBank/DDBJ databases">
        <title>Nisaea acidiphila sp. nov., isolated from a marine algal debris and emended description of the genus Nisaea Urios et al. 2008.</title>
        <authorList>
            <person name="Kwon K."/>
        </authorList>
    </citation>
    <scope>NUCLEOTIDE SEQUENCE</scope>
    <source>
        <strain evidence="2">MEBiC11861</strain>
    </source>
</reference>
<proteinExistence type="predicted"/>
<evidence type="ECO:0000256" key="1">
    <source>
        <dbReference type="SAM" id="Coils"/>
    </source>
</evidence>
<dbReference type="KEGG" id="naci:NUH88_15245"/>
<keyword evidence="1" id="KW-0175">Coiled coil</keyword>
<dbReference type="AlphaFoldDB" id="A0A9J7ATQ9"/>
<evidence type="ECO:0000313" key="2">
    <source>
        <dbReference type="EMBL" id="UUX48757.1"/>
    </source>
</evidence>
<gene>
    <name evidence="2" type="ORF">NUH88_15245</name>
</gene>
<protein>
    <submittedName>
        <fullName evidence="2">DUF1192 domain-containing protein</fullName>
    </submittedName>
</protein>
<feature type="coiled-coil region" evidence="1">
    <location>
        <begin position="25"/>
        <end position="52"/>
    </location>
</feature>